<dbReference type="InterPro" id="IPR032710">
    <property type="entry name" value="NTF2-like_dom_sf"/>
</dbReference>
<organism evidence="2 3">
    <name type="scientific">Mammaliicoccus sciuri</name>
    <name type="common">Staphylococcus sciuri</name>
    <dbReference type="NCBI Taxonomy" id="1296"/>
    <lineage>
        <taxon>Bacteria</taxon>
        <taxon>Bacillati</taxon>
        <taxon>Bacillota</taxon>
        <taxon>Bacilli</taxon>
        <taxon>Bacillales</taxon>
        <taxon>Staphylococcaceae</taxon>
        <taxon>Mammaliicoccus</taxon>
    </lineage>
</organism>
<dbReference type="InterPro" id="IPR037401">
    <property type="entry name" value="SnoaL-like"/>
</dbReference>
<accession>A0AAI8DK68</accession>
<dbReference type="SUPFAM" id="SSF54427">
    <property type="entry name" value="NTF2-like"/>
    <property type="match status" value="1"/>
</dbReference>
<proteinExistence type="predicted"/>
<dbReference type="Pfam" id="PF12680">
    <property type="entry name" value="SnoaL_2"/>
    <property type="match status" value="1"/>
</dbReference>
<sequence length="114" mass="13222">MSNSSVAESFSTGHFDKCNAYLDQDIEWHIVGDTTLKGYEEVANYCTQVSHYFETVTTQFEIHDTIKSVHQIVVIGTGYFYKEDIQINKIDACDIYTFREDKIIKIQSYCIENK</sequence>
<dbReference type="KEGG" id="sscu:CEP64_12185"/>
<gene>
    <name evidence="2" type="ORF">CEP64_12185</name>
</gene>
<dbReference type="Proteomes" id="UP000197058">
    <property type="component" value="Chromosome"/>
</dbReference>
<protein>
    <submittedName>
        <fullName evidence="2">Nuclear transport factor 2 family protein</fullName>
    </submittedName>
</protein>
<dbReference type="AlphaFoldDB" id="A0AAI8DK68"/>
<dbReference type="EMBL" id="CP022046">
    <property type="protein sequence ID" value="ASE35316.1"/>
    <property type="molecule type" value="Genomic_DNA"/>
</dbReference>
<evidence type="ECO:0000259" key="1">
    <source>
        <dbReference type="Pfam" id="PF12680"/>
    </source>
</evidence>
<evidence type="ECO:0000313" key="3">
    <source>
        <dbReference type="Proteomes" id="UP000197058"/>
    </source>
</evidence>
<evidence type="ECO:0000313" key="2">
    <source>
        <dbReference type="EMBL" id="ASE35316.1"/>
    </source>
</evidence>
<name>A0AAI8DK68_MAMSC</name>
<dbReference type="RefSeq" id="WP_058590763.1">
    <property type="nucleotide sequence ID" value="NZ_CP022046.2"/>
</dbReference>
<feature type="domain" description="SnoaL-like" evidence="1">
    <location>
        <begin position="8"/>
        <end position="105"/>
    </location>
</feature>
<reference evidence="3" key="1">
    <citation type="submission" date="2017-06" db="EMBL/GenBank/DDBJ databases">
        <title>FDA dAtabase for Regulatory Grade micrObial Sequences (FDA-ARGOS): Supporting development and validation of Infectious Disease Dx tests.</title>
        <authorList>
            <person name="Goldberg B."/>
            <person name="Campos J."/>
            <person name="Tallon L."/>
            <person name="Sadzewicz L."/>
            <person name="Sengamalay N."/>
            <person name="Ott S."/>
            <person name="Godinez A."/>
            <person name="Nagaraj S."/>
            <person name="Vavikolanu K."/>
            <person name="Nadendla S."/>
            <person name="George J."/>
            <person name="Geyer C."/>
            <person name="Sichtig H."/>
        </authorList>
    </citation>
    <scope>NUCLEOTIDE SEQUENCE [LARGE SCALE GENOMIC DNA]</scope>
    <source>
        <strain evidence="3">FDAARGOS_285</strain>
    </source>
</reference>
<dbReference type="Gene3D" id="3.10.450.50">
    <property type="match status" value="1"/>
</dbReference>